<keyword evidence="9" id="KW-1185">Reference proteome</keyword>
<reference evidence="8 9" key="1">
    <citation type="submission" date="2024-03" db="EMBL/GenBank/DDBJ databases">
        <title>The genome assembly and annotation of the cricket Gryllus longicercus Weissman &amp; Gray.</title>
        <authorList>
            <person name="Szrajer S."/>
            <person name="Gray D."/>
            <person name="Ylla G."/>
        </authorList>
    </citation>
    <scope>NUCLEOTIDE SEQUENCE [LARGE SCALE GENOMIC DNA]</scope>
    <source>
        <strain evidence="8">DAG 2021-001</strain>
        <tissue evidence="8">Whole body minus gut</tissue>
    </source>
</reference>
<evidence type="ECO:0000256" key="4">
    <source>
        <dbReference type="ARBA" id="ARBA00023136"/>
    </source>
</evidence>
<feature type="transmembrane region" description="Helical" evidence="6">
    <location>
        <begin position="316"/>
        <end position="338"/>
    </location>
</feature>
<evidence type="ECO:0000256" key="3">
    <source>
        <dbReference type="ARBA" id="ARBA00022989"/>
    </source>
</evidence>
<dbReference type="GO" id="GO:0005774">
    <property type="term" value="C:vacuolar membrane"/>
    <property type="evidence" value="ECO:0007669"/>
    <property type="project" value="TreeGrafter"/>
</dbReference>
<dbReference type="PANTHER" id="PTHR22950">
    <property type="entry name" value="AMINO ACID TRANSPORTER"/>
    <property type="match status" value="1"/>
</dbReference>
<organism evidence="8 9">
    <name type="scientific">Gryllus longicercus</name>
    <dbReference type="NCBI Taxonomy" id="2509291"/>
    <lineage>
        <taxon>Eukaryota</taxon>
        <taxon>Metazoa</taxon>
        <taxon>Ecdysozoa</taxon>
        <taxon>Arthropoda</taxon>
        <taxon>Hexapoda</taxon>
        <taxon>Insecta</taxon>
        <taxon>Pterygota</taxon>
        <taxon>Neoptera</taxon>
        <taxon>Polyneoptera</taxon>
        <taxon>Orthoptera</taxon>
        <taxon>Ensifera</taxon>
        <taxon>Gryllidea</taxon>
        <taxon>Grylloidea</taxon>
        <taxon>Gryllidae</taxon>
        <taxon>Gryllinae</taxon>
        <taxon>Gryllus</taxon>
    </lineage>
</organism>
<feature type="domain" description="Amino acid transporter transmembrane" evidence="7">
    <location>
        <begin position="41"/>
        <end position="446"/>
    </location>
</feature>
<evidence type="ECO:0000259" key="7">
    <source>
        <dbReference type="Pfam" id="PF01490"/>
    </source>
</evidence>
<evidence type="ECO:0000256" key="5">
    <source>
        <dbReference type="SAM" id="MobiDB-lite"/>
    </source>
</evidence>
<dbReference type="GO" id="GO:0015179">
    <property type="term" value="F:L-amino acid transmembrane transporter activity"/>
    <property type="evidence" value="ECO:0007669"/>
    <property type="project" value="TreeGrafter"/>
</dbReference>
<name>A0AAN9Z661_9ORTH</name>
<feature type="transmembrane region" description="Helical" evidence="6">
    <location>
        <begin position="204"/>
        <end position="222"/>
    </location>
</feature>
<evidence type="ECO:0000256" key="2">
    <source>
        <dbReference type="ARBA" id="ARBA00022692"/>
    </source>
</evidence>
<feature type="transmembrane region" description="Helical" evidence="6">
    <location>
        <begin position="386"/>
        <end position="406"/>
    </location>
</feature>
<keyword evidence="2 6" id="KW-0812">Transmembrane</keyword>
<feature type="transmembrane region" description="Helical" evidence="6">
    <location>
        <begin position="242"/>
        <end position="263"/>
    </location>
</feature>
<accession>A0AAN9Z661</accession>
<dbReference type="EMBL" id="JAZDUA010000070">
    <property type="protein sequence ID" value="KAK7869698.1"/>
    <property type="molecule type" value="Genomic_DNA"/>
</dbReference>
<evidence type="ECO:0000313" key="8">
    <source>
        <dbReference type="EMBL" id="KAK7869698.1"/>
    </source>
</evidence>
<dbReference type="Proteomes" id="UP001378592">
    <property type="component" value="Unassembled WGS sequence"/>
</dbReference>
<evidence type="ECO:0000256" key="6">
    <source>
        <dbReference type="SAM" id="Phobius"/>
    </source>
</evidence>
<keyword evidence="3 6" id="KW-1133">Transmembrane helix</keyword>
<dbReference type="AlphaFoldDB" id="A0AAN9Z661"/>
<keyword evidence="4 6" id="KW-0472">Membrane</keyword>
<sequence>MDNFSSTAQLTPGHAEAGASTPSGSRPDIQQQAPEQSTGKKTSDFGALAHIVKSSLGSGILAMPNAFRNGGLAFGLAATFIIGFICTYCVHLLVRASFVLAEEAKAVGGLDFAQTAQQAFATGPAPLRKYALAAKRFVNAALLCTYYSVSCVYVVFISESLLQVVQHHAPDLGWGVRMYMLVLLPVLAVLCLPPTLRRLAPFSILANVCIFVGFAITLYYIFRQLPDFDRPLVAPPRQWPLYFSTVIFALEGIGMVLPVANNMKRPQHFLGCPGVLNVSMSIVVALYAIIGFFGYLRYGNNTAGSITLNLPVAEPLAQAVKLLVAGAVLLTYGLLLFVPNSVVLEALGPKLPEHPTARSACRVVFKLAVACLSVGVAAAVPSLGPVISLVGAIFVSTLGLLCPAVIDTVMRWEKPGGLGRCRWRLLTNSFIVLMSLGALLTGTYTSVLEIKAEYTHS</sequence>
<feature type="transmembrane region" description="Helical" evidence="6">
    <location>
        <begin position="426"/>
        <end position="447"/>
    </location>
</feature>
<proteinExistence type="predicted"/>
<feature type="transmembrane region" description="Helical" evidence="6">
    <location>
        <begin position="137"/>
        <end position="156"/>
    </location>
</feature>
<protein>
    <recommendedName>
        <fullName evidence="7">Amino acid transporter transmembrane domain-containing protein</fullName>
    </recommendedName>
</protein>
<comment type="subcellular location">
    <subcellularLocation>
        <location evidence="1">Membrane</location>
        <topology evidence="1">Multi-pass membrane protein</topology>
    </subcellularLocation>
</comment>
<dbReference type="PANTHER" id="PTHR22950:SF494">
    <property type="entry name" value="GH04538P"/>
    <property type="match status" value="1"/>
</dbReference>
<gene>
    <name evidence="8" type="ORF">R5R35_011770</name>
</gene>
<feature type="compositionally biased region" description="Polar residues" evidence="5">
    <location>
        <begin position="1"/>
        <end position="10"/>
    </location>
</feature>
<feature type="transmembrane region" description="Helical" evidence="6">
    <location>
        <begin position="359"/>
        <end position="380"/>
    </location>
</feature>
<feature type="region of interest" description="Disordered" evidence="5">
    <location>
        <begin position="1"/>
        <end position="42"/>
    </location>
</feature>
<evidence type="ECO:0000313" key="9">
    <source>
        <dbReference type="Proteomes" id="UP001378592"/>
    </source>
</evidence>
<feature type="transmembrane region" description="Helical" evidence="6">
    <location>
        <begin position="275"/>
        <end position="296"/>
    </location>
</feature>
<evidence type="ECO:0000256" key="1">
    <source>
        <dbReference type="ARBA" id="ARBA00004141"/>
    </source>
</evidence>
<feature type="compositionally biased region" description="Polar residues" evidence="5">
    <location>
        <begin position="20"/>
        <end position="40"/>
    </location>
</feature>
<feature type="transmembrane region" description="Helical" evidence="6">
    <location>
        <begin position="176"/>
        <end position="192"/>
    </location>
</feature>
<dbReference type="Pfam" id="PF01490">
    <property type="entry name" value="Aa_trans"/>
    <property type="match status" value="1"/>
</dbReference>
<feature type="transmembrane region" description="Helical" evidence="6">
    <location>
        <begin position="72"/>
        <end position="94"/>
    </location>
</feature>
<comment type="caution">
    <text evidence="8">The sequence shown here is derived from an EMBL/GenBank/DDBJ whole genome shotgun (WGS) entry which is preliminary data.</text>
</comment>
<dbReference type="InterPro" id="IPR013057">
    <property type="entry name" value="AA_transpt_TM"/>
</dbReference>